<evidence type="ECO:0000313" key="2">
    <source>
        <dbReference type="Proteomes" id="UP000481872"/>
    </source>
</evidence>
<name>A0A6M0H382_9CLOT</name>
<reference evidence="1 2" key="1">
    <citation type="submission" date="2020-02" db="EMBL/GenBank/DDBJ databases">
        <title>Genome assembly of a novel Clostridium senegalense strain.</title>
        <authorList>
            <person name="Gupta T.B."/>
            <person name="Jauregui R."/>
            <person name="Maclean P."/>
            <person name="Nawarathana A."/>
            <person name="Brightwell G."/>
        </authorList>
    </citation>
    <scope>NUCLEOTIDE SEQUENCE [LARGE SCALE GENOMIC DNA]</scope>
    <source>
        <strain evidence="1 2">AGRFS4</strain>
    </source>
</reference>
<proteinExistence type="predicted"/>
<evidence type="ECO:0000313" key="1">
    <source>
        <dbReference type="EMBL" id="NEU05175.1"/>
    </source>
</evidence>
<dbReference type="AlphaFoldDB" id="A0A6M0H382"/>
<evidence type="ECO:0008006" key="3">
    <source>
        <dbReference type="Google" id="ProtNLM"/>
    </source>
</evidence>
<accession>A0A6M0H382</accession>
<dbReference type="EMBL" id="JAAGPU010000017">
    <property type="protein sequence ID" value="NEU05175.1"/>
    <property type="molecule type" value="Genomic_DNA"/>
</dbReference>
<comment type="caution">
    <text evidence="1">The sequence shown here is derived from an EMBL/GenBank/DDBJ whole genome shotgun (WGS) entry which is preliminary data.</text>
</comment>
<dbReference type="Proteomes" id="UP000481872">
    <property type="component" value="Unassembled WGS sequence"/>
</dbReference>
<organism evidence="1 2">
    <name type="scientific">Clostridium senegalense</name>
    <dbReference type="NCBI Taxonomy" id="1465809"/>
    <lineage>
        <taxon>Bacteria</taxon>
        <taxon>Bacillati</taxon>
        <taxon>Bacillota</taxon>
        <taxon>Clostridia</taxon>
        <taxon>Eubacteriales</taxon>
        <taxon>Clostridiaceae</taxon>
        <taxon>Clostridium</taxon>
    </lineage>
</organism>
<gene>
    <name evidence="1" type="ORF">G3M99_09980</name>
</gene>
<sequence>MNWIITSNSNIFKTYEAFKKLGYVDWRQKVKFKIGDIVYIYCTRPLKKVIFKTIVGR</sequence>
<dbReference type="RefSeq" id="WP_199870054.1">
    <property type="nucleotide sequence ID" value="NZ_JAAGPU010000017.1"/>
</dbReference>
<keyword evidence="2" id="KW-1185">Reference proteome</keyword>
<protein>
    <recommendedName>
        <fullName evidence="3">EVE domain-containing protein</fullName>
    </recommendedName>
</protein>